<feature type="compositionally biased region" description="Acidic residues" evidence="1">
    <location>
        <begin position="127"/>
        <end position="145"/>
    </location>
</feature>
<feature type="region of interest" description="Disordered" evidence="1">
    <location>
        <begin position="675"/>
        <end position="730"/>
    </location>
</feature>
<comment type="caution">
    <text evidence="3">The sequence shown here is derived from an EMBL/GenBank/DDBJ whole genome shotgun (WGS) entry which is preliminary data.</text>
</comment>
<sequence>MFDQHGYAEALHASLSEERDGRFAVADASLPTQAIASMGGTLFERLEQRGLQYQRRVPTSVPETLSAGAIAGPEGAPNRFHTNELAEDHGSAPGQQHGHTWCSPPPPLFRQLRKSSPLSLGSRHASDEEEDETENEGDEQPETCEEGGSGVPRKRRSGPHWSPALSQSGLSQVPRAPATPYGRSMPSLRNSSGPACNDKSSASCFRRSALFDGPTSSTRSGSGSGINNGSAGAFASGLGSSFQHRRASSGLSSPCNGLSTRKGWNGSGGSGSASGSSALYGLGMGPAQCSSPGASSLHSPSSLSASLVGSYEESLLSGRMSAAKSKPLMFDAEIGVLGTGPVAPPPSSPHNTERSARGADGVMTADDSARNGIGYGCSFPPQVHVAGTKRRMKSAASLRCPKHVSMKFPAHFYNLPSARPGSTDLSSSASGGSGRGSTMLSDASINSPYVGNIDLEGHYMNQLIDAHLRMMGIDGDAVPKAEYGTEPANTSDPVSTQASSASGHERKDSTRNALPAFPGYRVPPKGQIQLIIKNPNSMAVKVFLVPYDLSTMECGRRTFVRQKCYVQSPPNAAGGIVHQSTATSPKSSFAGTSQQGKDALRYAVHLQFCSPPADYGMSSKKRAAYLAATLHGAGTDVSTAVAEQRAPKIYLHRIIRVVFTARLPDKSEKLTTVTETLNCPPSPQMNRNTREVSAAQDQQLSSSPQSFSDASGGPVSPHMDRPQPLYASYAGPGDEWNRALREAKIAIKQAEKHRQKLKAAERAAALPSLEQMQRGDFEGKNGDDHDEMSVSVSALGIPIEWAPPSGRDLSGYDANGSFGSPFTPLSEPNSDPNGERWRDEIEAHVGASRTCGETVAPAAVLGLHLHHVASDGQRTAMSDARPSTSSIVVPPVSSQYEPRRTRAQTFASGSSGSPPLTSCSLAHLENVSVAQEGRGQPSAPALAAVADDSRALLEAWHQSLRRRAASPLSSSRPVSGRASPEVMRYGSPVPSPSIGPTSPSGSGSGHGHGHTTRGNRGLTVVYQRPSSRSENYMTASVSAGYPRLPSQSNLVADEDVPPSDYIGRHSETSSSSSHTHGQGLLPQTPTTSPPVIAQVTPLSAMAVMAHSAAQDEKQLPDIAALSIQPLQAPSR</sequence>
<organism evidence="3 4">
    <name type="scientific">Tilletiaria anomala (strain ATCC 24038 / CBS 436.72 / UBC 951)</name>
    <dbReference type="NCBI Taxonomy" id="1037660"/>
    <lineage>
        <taxon>Eukaryota</taxon>
        <taxon>Fungi</taxon>
        <taxon>Dikarya</taxon>
        <taxon>Basidiomycota</taxon>
        <taxon>Ustilaginomycotina</taxon>
        <taxon>Exobasidiomycetes</taxon>
        <taxon>Georgefischeriales</taxon>
        <taxon>Tilletiariaceae</taxon>
        <taxon>Tilletiaria</taxon>
    </lineage>
</organism>
<dbReference type="InterPro" id="IPR025261">
    <property type="entry name" value="Atos-like_cons_dom"/>
</dbReference>
<feature type="compositionally biased region" description="Polar residues" evidence="1">
    <location>
        <begin position="695"/>
        <end position="709"/>
    </location>
</feature>
<dbReference type="HOGENOM" id="CLU_279008_0_0_1"/>
<feature type="region of interest" description="Disordered" evidence="1">
    <location>
        <begin position="961"/>
        <end position="1018"/>
    </location>
</feature>
<feature type="region of interest" description="Disordered" evidence="1">
    <location>
        <begin position="481"/>
        <end position="518"/>
    </location>
</feature>
<dbReference type="PANTHER" id="PTHR13199:SF11">
    <property type="entry name" value="PROTEIN ATOSSA"/>
    <property type="match status" value="1"/>
</dbReference>
<feature type="region of interest" description="Disordered" evidence="1">
    <location>
        <begin position="66"/>
        <end position="199"/>
    </location>
</feature>
<gene>
    <name evidence="3" type="ORF">K437DRAFT_263884</name>
</gene>
<feature type="region of interest" description="Disordered" evidence="1">
    <location>
        <begin position="1040"/>
        <end position="1091"/>
    </location>
</feature>
<proteinExistence type="predicted"/>
<dbReference type="OrthoDB" id="8625101at2759"/>
<dbReference type="Pfam" id="PF13889">
    <property type="entry name" value="Chromosome_seg"/>
    <property type="match status" value="1"/>
</dbReference>
<protein>
    <recommendedName>
        <fullName evidence="2">Atos-like conserved domain-containing protein</fullName>
    </recommendedName>
</protein>
<feature type="compositionally biased region" description="Basic and acidic residues" evidence="1">
    <location>
        <begin position="81"/>
        <end position="90"/>
    </location>
</feature>
<dbReference type="RefSeq" id="XP_013241911.1">
    <property type="nucleotide sequence ID" value="XM_013386457.1"/>
</dbReference>
<feature type="compositionally biased region" description="Polar residues" evidence="1">
    <location>
        <begin position="675"/>
        <end position="687"/>
    </location>
</feature>
<accession>A0A066VKH9</accession>
<dbReference type="Proteomes" id="UP000027361">
    <property type="component" value="Unassembled WGS sequence"/>
</dbReference>
<feature type="compositionally biased region" description="Low complexity" evidence="1">
    <location>
        <begin position="986"/>
        <end position="1001"/>
    </location>
</feature>
<evidence type="ECO:0000256" key="1">
    <source>
        <dbReference type="SAM" id="MobiDB-lite"/>
    </source>
</evidence>
<evidence type="ECO:0000313" key="4">
    <source>
        <dbReference type="Proteomes" id="UP000027361"/>
    </source>
</evidence>
<dbReference type="InterPro" id="IPR033473">
    <property type="entry name" value="Atos-like_C"/>
</dbReference>
<dbReference type="GeneID" id="25265693"/>
<dbReference type="AlphaFoldDB" id="A0A066VKH9"/>
<dbReference type="PANTHER" id="PTHR13199">
    <property type="entry name" value="GH03947P"/>
    <property type="match status" value="1"/>
</dbReference>
<reference evidence="3 4" key="1">
    <citation type="submission" date="2014-05" db="EMBL/GenBank/DDBJ databases">
        <title>Draft genome sequence of a rare smut relative, Tilletiaria anomala UBC 951.</title>
        <authorList>
            <consortium name="DOE Joint Genome Institute"/>
            <person name="Toome M."/>
            <person name="Kuo A."/>
            <person name="Henrissat B."/>
            <person name="Lipzen A."/>
            <person name="Tritt A."/>
            <person name="Yoshinaga Y."/>
            <person name="Zane M."/>
            <person name="Barry K."/>
            <person name="Grigoriev I.V."/>
            <person name="Spatafora J.W."/>
            <person name="Aimea M.C."/>
        </authorList>
    </citation>
    <scope>NUCLEOTIDE SEQUENCE [LARGE SCALE GENOMIC DNA]</scope>
    <source>
        <strain evidence="3 4">UBC 951</strain>
    </source>
</reference>
<dbReference type="InterPro" id="IPR051506">
    <property type="entry name" value="ATOS_Transcription_Regulators"/>
</dbReference>
<dbReference type="InParanoid" id="A0A066VKH9"/>
<dbReference type="SMART" id="SM01177">
    <property type="entry name" value="DUF4210"/>
    <property type="match status" value="1"/>
</dbReference>
<evidence type="ECO:0000313" key="3">
    <source>
        <dbReference type="EMBL" id="KDN41976.1"/>
    </source>
</evidence>
<feature type="compositionally biased region" description="Low complexity" evidence="1">
    <location>
        <begin position="421"/>
        <end position="430"/>
    </location>
</feature>
<feature type="compositionally biased region" description="Polar residues" evidence="1">
    <location>
        <begin position="487"/>
        <end position="502"/>
    </location>
</feature>
<feature type="region of interest" description="Disordered" evidence="1">
    <location>
        <begin position="418"/>
        <end position="442"/>
    </location>
</feature>
<dbReference type="Pfam" id="PF13915">
    <property type="entry name" value="DUF4210"/>
    <property type="match status" value="2"/>
</dbReference>
<keyword evidence="4" id="KW-1185">Reference proteome</keyword>
<feature type="compositionally biased region" description="Polar residues" evidence="1">
    <location>
        <begin position="187"/>
        <end position="199"/>
    </location>
</feature>
<evidence type="ECO:0000259" key="2">
    <source>
        <dbReference type="SMART" id="SM01177"/>
    </source>
</evidence>
<feature type="domain" description="Atos-like conserved" evidence="2">
    <location>
        <begin position="307"/>
        <end position="450"/>
    </location>
</feature>
<name>A0A066VKH9_TILAU</name>
<dbReference type="EMBL" id="JMSN01000074">
    <property type="protein sequence ID" value="KDN41976.1"/>
    <property type="molecule type" value="Genomic_DNA"/>
</dbReference>